<feature type="transmembrane region" description="Helical" evidence="1">
    <location>
        <begin position="110"/>
        <end position="137"/>
    </location>
</feature>
<evidence type="ECO:0000313" key="2">
    <source>
        <dbReference type="EMBL" id="KAF5737839.1"/>
    </source>
</evidence>
<organism evidence="2 3">
    <name type="scientific">Tripterygium wilfordii</name>
    <name type="common">Thunder God vine</name>
    <dbReference type="NCBI Taxonomy" id="458696"/>
    <lineage>
        <taxon>Eukaryota</taxon>
        <taxon>Viridiplantae</taxon>
        <taxon>Streptophyta</taxon>
        <taxon>Embryophyta</taxon>
        <taxon>Tracheophyta</taxon>
        <taxon>Spermatophyta</taxon>
        <taxon>Magnoliopsida</taxon>
        <taxon>eudicotyledons</taxon>
        <taxon>Gunneridae</taxon>
        <taxon>Pentapetalae</taxon>
        <taxon>rosids</taxon>
        <taxon>fabids</taxon>
        <taxon>Celastrales</taxon>
        <taxon>Celastraceae</taxon>
        <taxon>Tripterygium</taxon>
    </lineage>
</organism>
<keyword evidence="3" id="KW-1185">Reference proteome</keyword>
<keyword evidence="1" id="KW-0472">Membrane</keyword>
<keyword evidence="1" id="KW-0812">Transmembrane</keyword>
<dbReference type="PANTHER" id="PTHR33782:SF27">
    <property type="entry name" value="PROTEIN, PUTATIVE-RELATED"/>
    <property type="match status" value="1"/>
</dbReference>
<evidence type="ECO:0000313" key="3">
    <source>
        <dbReference type="Proteomes" id="UP000593562"/>
    </source>
</evidence>
<name>A0A7J7CV46_TRIWF</name>
<keyword evidence="1" id="KW-1133">Transmembrane helix</keyword>
<dbReference type="Proteomes" id="UP000593562">
    <property type="component" value="Unassembled WGS sequence"/>
</dbReference>
<reference evidence="2 3" key="1">
    <citation type="journal article" date="2020" name="Nat. Commun.">
        <title>Genome of Tripterygium wilfordii and identification of cytochrome P450 involved in triptolide biosynthesis.</title>
        <authorList>
            <person name="Tu L."/>
            <person name="Su P."/>
            <person name="Zhang Z."/>
            <person name="Gao L."/>
            <person name="Wang J."/>
            <person name="Hu T."/>
            <person name="Zhou J."/>
            <person name="Zhang Y."/>
            <person name="Zhao Y."/>
            <person name="Liu Y."/>
            <person name="Song Y."/>
            <person name="Tong Y."/>
            <person name="Lu Y."/>
            <person name="Yang J."/>
            <person name="Xu C."/>
            <person name="Jia M."/>
            <person name="Peters R.J."/>
            <person name="Huang L."/>
            <person name="Gao W."/>
        </authorList>
    </citation>
    <scope>NUCLEOTIDE SEQUENCE [LARGE SCALE GENOMIC DNA]</scope>
    <source>
        <strain evidence="3">cv. XIE 37</strain>
        <tissue evidence="2">Leaf</tissue>
    </source>
</reference>
<sequence>MQATKISFPSTPTVRPTSFNFGRWRRVSNSQIVVSVRGTDDREYDGRLVDDDMSTLRVRIREMKVQEERKNVPSDWMEWEKQYYSVDYCVDVGEAMGLLQKNLLNTRPSLALGIVAFVFLSVLMSSGMVLVCALELVKKIIVLGSQIG</sequence>
<dbReference type="PANTHER" id="PTHR33782">
    <property type="entry name" value="OS01G0121600 PROTEIN"/>
    <property type="match status" value="1"/>
</dbReference>
<gene>
    <name evidence="2" type="ORF">HS088_TW13G00730</name>
</gene>
<dbReference type="AlphaFoldDB" id="A0A7J7CV46"/>
<comment type="caution">
    <text evidence="2">The sequence shown here is derived from an EMBL/GenBank/DDBJ whole genome shotgun (WGS) entry which is preliminary data.</text>
</comment>
<accession>A0A7J7CV46</accession>
<dbReference type="EMBL" id="JAAARO010000013">
    <property type="protein sequence ID" value="KAF5737839.1"/>
    <property type="molecule type" value="Genomic_DNA"/>
</dbReference>
<dbReference type="InParanoid" id="A0A7J7CV46"/>
<protein>
    <submittedName>
        <fullName evidence="2">Uncharacterized protein</fullName>
    </submittedName>
</protein>
<dbReference type="OrthoDB" id="672819at2759"/>
<proteinExistence type="predicted"/>
<evidence type="ECO:0000256" key="1">
    <source>
        <dbReference type="SAM" id="Phobius"/>
    </source>
</evidence>